<gene>
    <name evidence="3" type="ORF">Pph01_38090</name>
</gene>
<dbReference type="InterPro" id="IPR010994">
    <property type="entry name" value="RuvA_2-like"/>
</dbReference>
<dbReference type="PANTHER" id="PTHR21180:SF32">
    <property type="entry name" value="ENDONUCLEASE_EXONUCLEASE_PHOSPHATASE FAMILY DOMAIN-CONTAINING PROTEIN 1"/>
    <property type="match status" value="1"/>
</dbReference>
<dbReference type="GO" id="GO:0015628">
    <property type="term" value="P:protein secretion by the type II secretion system"/>
    <property type="evidence" value="ECO:0007669"/>
    <property type="project" value="TreeGrafter"/>
</dbReference>
<dbReference type="InterPro" id="IPR019554">
    <property type="entry name" value="Soluble_ligand-bd"/>
</dbReference>
<dbReference type="GO" id="GO:0006281">
    <property type="term" value="P:DNA repair"/>
    <property type="evidence" value="ECO:0007669"/>
    <property type="project" value="InterPro"/>
</dbReference>
<evidence type="ECO:0000313" key="3">
    <source>
        <dbReference type="EMBL" id="GII38806.1"/>
    </source>
</evidence>
<dbReference type="Gene3D" id="3.10.560.10">
    <property type="entry name" value="Outer membrane lipoprotein wza domain like"/>
    <property type="match status" value="1"/>
</dbReference>
<dbReference type="InterPro" id="IPR004509">
    <property type="entry name" value="Competence_ComEA_HhH"/>
</dbReference>
<dbReference type="AlphaFoldDB" id="A0A8J3U8G0"/>
<feature type="domain" description="Helix-hairpin-helix DNA-binding motif class 1" evidence="2">
    <location>
        <begin position="281"/>
        <end position="300"/>
    </location>
</feature>
<feature type="compositionally biased region" description="Low complexity" evidence="1">
    <location>
        <begin position="13"/>
        <end position="27"/>
    </location>
</feature>
<dbReference type="InterPro" id="IPR051675">
    <property type="entry name" value="Endo/Exo/Phosphatase_dom_1"/>
</dbReference>
<dbReference type="Gene3D" id="1.10.150.320">
    <property type="entry name" value="Photosystem II 12 kDa extrinsic protein"/>
    <property type="match status" value="1"/>
</dbReference>
<feature type="region of interest" description="Disordered" evidence="1">
    <location>
        <begin position="1"/>
        <end position="62"/>
    </location>
</feature>
<comment type="caution">
    <text evidence="3">The sequence shown here is derived from an EMBL/GenBank/DDBJ whole genome shotgun (WGS) entry which is preliminary data.</text>
</comment>
<evidence type="ECO:0000256" key="1">
    <source>
        <dbReference type="SAM" id="MobiDB-lite"/>
    </source>
</evidence>
<evidence type="ECO:0000313" key="4">
    <source>
        <dbReference type="Proteomes" id="UP000622547"/>
    </source>
</evidence>
<dbReference type="Pfam" id="PF10531">
    <property type="entry name" value="SLBB"/>
    <property type="match status" value="1"/>
</dbReference>
<evidence type="ECO:0000259" key="2">
    <source>
        <dbReference type="SMART" id="SM00278"/>
    </source>
</evidence>
<organism evidence="3 4">
    <name type="scientific">Planotetraspora phitsanulokensis</name>
    <dbReference type="NCBI Taxonomy" id="575192"/>
    <lineage>
        <taxon>Bacteria</taxon>
        <taxon>Bacillati</taxon>
        <taxon>Actinomycetota</taxon>
        <taxon>Actinomycetes</taxon>
        <taxon>Streptosporangiales</taxon>
        <taxon>Streptosporangiaceae</taxon>
        <taxon>Planotetraspora</taxon>
    </lineage>
</organism>
<dbReference type="InterPro" id="IPR003583">
    <property type="entry name" value="Hlx-hairpin-Hlx_DNA-bd_motif"/>
</dbReference>
<feature type="domain" description="Helix-hairpin-helix DNA-binding motif class 1" evidence="2">
    <location>
        <begin position="251"/>
        <end position="270"/>
    </location>
</feature>
<dbReference type="GO" id="GO:0003677">
    <property type="term" value="F:DNA binding"/>
    <property type="evidence" value="ECO:0007669"/>
    <property type="project" value="InterPro"/>
</dbReference>
<name>A0A8J3U8G0_9ACTN</name>
<dbReference type="EMBL" id="BOOP01000018">
    <property type="protein sequence ID" value="GII38806.1"/>
    <property type="molecule type" value="Genomic_DNA"/>
</dbReference>
<dbReference type="PANTHER" id="PTHR21180">
    <property type="entry name" value="ENDONUCLEASE/EXONUCLEASE/PHOSPHATASE FAMILY DOMAIN-CONTAINING PROTEIN 1"/>
    <property type="match status" value="1"/>
</dbReference>
<protein>
    <recommendedName>
        <fullName evidence="2">Helix-hairpin-helix DNA-binding motif class 1 domain-containing protein</fullName>
    </recommendedName>
</protein>
<proteinExistence type="predicted"/>
<reference evidence="3 4" key="1">
    <citation type="submission" date="2021-01" db="EMBL/GenBank/DDBJ databases">
        <title>Whole genome shotgun sequence of Planotetraspora phitsanulokensis NBRC 104273.</title>
        <authorList>
            <person name="Komaki H."/>
            <person name="Tamura T."/>
        </authorList>
    </citation>
    <scope>NUCLEOTIDE SEQUENCE [LARGE SCALE GENOMIC DNA]</scope>
    <source>
        <strain evidence="3 4">NBRC 104273</strain>
    </source>
</reference>
<keyword evidence="4" id="KW-1185">Reference proteome</keyword>
<dbReference type="Proteomes" id="UP000622547">
    <property type="component" value="Unassembled WGS sequence"/>
</dbReference>
<dbReference type="Pfam" id="PF12836">
    <property type="entry name" value="HHH_3"/>
    <property type="match status" value="1"/>
</dbReference>
<sequence>MGADASRPPSVSRVRTTQQAAQRVAVEARLRRLTAPVESGPPVARERPLPGPPPSFGSPHEAPHVVRTAVAGREPYEPVLTEEESSAVDSVDSLGARMRGRLAGAVPLLDPGVPCLRVLVVLGTLAAIVAGVFAWRSRPVAEPLTPPVPMSVSSIVAASPSPTASVVVYVTGKVRRPGVLSLATGSRVADAIDAAGGIRPGAKPGALNLARRLVDGEQIVVGAPTPTSPGDVTPAGAAAGGLISLNSATAEQLNGLPGVGDVLAERIIEFREAHGGFQSVDQLREVSGVGEKRFSEIKDKVAL</sequence>
<dbReference type="SMART" id="SM00278">
    <property type="entry name" value="HhH1"/>
    <property type="match status" value="2"/>
</dbReference>
<accession>A0A8J3U8G0</accession>
<dbReference type="SUPFAM" id="SSF47781">
    <property type="entry name" value="RuvA domain 2-like"/>
    <property type="match status" value="1"/>
</dbReference>
<dbReference type="GO" id="GO:0015627">
    <property type="term" value="C:type II protein secretion system complex"/>
    <property type="evidence" value="ECO:0007669"/>
    <property type="project" value="TreeGrafter"/>
</dbReference>
<dbReference type="NCBIfam" id="TIGR00426">
    <property type="entry name" value="competence protein ComEA helix-hairpin-helix repeat region"/>
    <property type="match status" value="1"/>
</dbReference>